<accession>A0ABW6EU54</accession>
<gene>
    <name evidence="1" type="ORF">ACFWSS_33940</name>
</gene>
<name>A0ABW6EU54_9ACTN</name>
<keyword evidence="2" id="KW-1185">Reference proteome</keyword>
<comment type="caution">
    <text evidence="1">The sequence shown here is derived from an EMBL/GenBank/DDBJ whole genome shotgun (WGS) entry which is preliminary data.</text>
</comment>
<evidence type="ECO:0000313" key="2">
    <source>
        <dbReference type="Proteomes" id="UP001598251"/>
    </source>
</evidence>
<reference evidence="1 2" key="1">
    <citation type="submission" date="2024-09" db="EMBL/GenBank/DDBJ databases">
        <title>The Natural Products Discovery Center: Release of the First 8490 Sequenced Strains for Exploring Actinobacteria Biosynthetic Diversity.</title>
        <authorList>
            <person name="Kalkreuter E."/>
            <person name="Kautsar S.A."/>
            <person name="Yang D."/>
            <person name="Bader C.D."/>
            <person name="Teijaro C.N."/>
            <person name="Fluegel L."/>
            <person name="Davis C.M."/>
            <person name="Simpson J.R."/>
            <person name="Lauterbach L."/>
            <person name="Steele A.D."/>
            <person name="Gui C."/>
            <person name="Meng S."/>
            <person name="Li G."/>
            <person name="Viehrig K."/>
            <person name="Ye F."/>
            <person name="Su P."/>
            <person name="Kiefer A.F."/>
            <person name="Nichols A."/>
            <person name="Cepeda A.J."/>
            <person name="Yan W."/>
            <person name="Fan B."/>
            <person name="Jiang Y."/>
            <person name="Adhikari A."/>
            <person name="Zheng C.-J."/>
            <person name="Schuster L."/>
            <person name="Cowan T.M."/>
            <person name="Smanski M.J."/>
            <person name="Chevrette M.G."/>
            <person name="De Carvalho L.P.S."/>
            <person name="Shen B."/>
        </authorList>
    </citation>
    <scope>NUCLEOTIDE SEQUENCE [LARGE SCALE GENOMIC DNA]</scope>
    <source>
        <strain evidence="1 2">NPDC058546</strain>
    </source>
</reference>
<organism evidence="1 2">
    <name type="scientific">Streptomyces sindenensis</name>
    <dbReference type="NCBI Taxonomy" id="67363"/>
    <lineage>
        <taxon>Bacteria</taxon>
        <taxon>Bacillati</taxon>
        <taxon>Actinomycetota</taxon>
        <taxon>Actinomycetes</taxon>
        <taxon>Kitasatosporales</taxon>
        <taxon>Streptomycetaceae</taxon>
        <taxon>Streptomyces</taxon>
    </lineage>
</organism>
<proteinExistence type="predicted"/>
<dbReference type="Proteomes" id="UP001598251">
    <property type="component" value="Unassembled WGS sequence"/>
</dbReference>
<dbReference type="EMBL" id="JBHXOF010000046">
    <property type="protein sequence ID" value="MFD4217879.1"/>
    <property type="molecule type" value="Genomic_DNA"/>
</dbReference>
<dbReference type="RefSeq" id="WP_351461785.1">
    <property type="nucleotide sequence ID" value="NZ_JBHXOF010000046.1"/>
</dbReference>
<evidence type="ECO:0000313" key="1">
    <source>
        <dbReference type="EMBL" id="MFD4217879.1"/>
    </source>
</evidence>
<sequence length="186" mass="20384">MNISTAHRLGTPDVMRRYPVIVGEATIIGYVSRWHRTWDAETSNGVHRVGRPPKGQAGDAWAARWLAEEYAEGRIVPIAARSAELDAVYGPAPLLDSRLPDTPTNRQRAMEVWALLAAYAWTPRGGYPGSDNLMLLRCDLCGALVARFWSKLRGRNGNPPSPGARHTGCLDAAEVRRRVPAYGPAS</sequence>
<protein>
    <submittedName>
        <fullName evidence="1">Uncharacterized protein</fullName>
    </submittedName>
</protein>